<reference evidence="1 2" key="1">
    <citation type="journal article" date="2016" name="Int. J. Syst. Evol. Microbiol.">
        <title>Streptococcuspantholopis sp. nov., isolated from faeces of the Tibetan antelope (Pantholops hodgsonii).</title>
        <authorList>
            <person name="Bai X."/>
            <person name="Xiong Y."/>
            <person name="Lu S."/>
            <person name="Jin D."/>
            <person name="Lai X."/>
            <person name="Yang J."/>
            <person name="Niu L."/>
            <person name="Hu S."/>
            <person name="Meng X."/>
            <person name="Pu J."/>
            <person name="Ye C."/>
            <person name="Xu J."/>
        </authorList>
    </citation>
    <scope>NUCLEOTIDE SEQUENCE [LARGE SCALE GENOMIC DNA]</scope>
    <source>
        <strain evidence="1 2">TA 26</strain>
    </source>
</reference>
<dbReference type="Proteomes" id="UP000077317">
    <property type="component" value="Chromosome"/>
</dbReference>
<accession>A0A172Q845</accession>
<keyword evidence="2" id="KW-1185">Reference proteome</keyword>
<dbReference type="AlphaFoldDB" id="A0A172Q845"/>
<evidence type="ECO:0000313" key="2">
    <source>
        <dbReference type="Proteomes" id="UP000077317"/>
    </source>
</evidence>
<dbReference type="NCBIfam" id="NF033863">
    <property type="entry name" value="immun_TipC_fam"/>
    <property type="match status" value="1"/>
</dbReference>
<dbReference type="EMBL" id="CP014699">
    <property type="protein sequence ID" value="AND79597.1"/>
    <property type="molecule type" value="Genomic_DNA"/>
</dbReference>
<dbReference type="RefSeq" id="WP_067062784.1">
    <property type="nucleotide sequence ID" value="NZ_CP014699.1"/>
</dbReference>
<dbReference type="KEGG" id="spat:A0O21_05950"/>
<proteinExistence type="predicted"/>
<reference evidence="2" key="2">
    <citation type="submission" date="2016-03" db="EMBL/GenBank/DDBJ databases">
        <title>Streptococcus antelopensis sp. nov., isolated from the feces of the Tibetan antelope (Pantholops hodgsonii) in Hoh Xil National Nature Reserve, Qinghai, China.</title>
        <authorList>
            <person name="Bai X."/>
        </authorList>
    </citation>
    <scope>NUCLEOTIDE SEQUENCE [LARGE SCALE GENOMIC DNA]</scope>
    <source>
        <strain evidence="2">TA 26</strain>
    </source>
</reference>
<sequence>MKKTILMTALVLMVLSAGLYYHYMRQPQNIFDEMYQETKKTYRSHNILEDIEGFDIRGSWPSDDPNIARAPFGTYSEETTFNGYSDIAISFNFQSDAKLIFLAFEKDINSKIRVRIWGLYTHKDRTLKKFVKIALKQGDSNKYIDKASQVRKYLADYGITAADLDRYYDEIINQKVLTDWCAIYNSNYSPADYGHVKVMTEWEKW</sequence>
<organism evidence="1 2">
    <name type="scientific">Streptococcus pantholopis</name>
    <dbReference type="NCBI Taxonomy" id="1811193"/>
    <lineage>
        <taxon>Bacteria</taxon>
        <taxon>Bacillati</taxon>
        <taxon>Bacillota</taxon>
        <taxon>Bacilli</taxon>
        <taxon>Lactobacillales</taxon>
        <taxon>Streptococcaceae</taxon>
        <taxon>Streptococcus</taxon>
    </lineage>
</organism>
<dbReference type="OrthoDB" id="2221131at2"/>
<name>A0A172Q845_9STRE</name>
<gene>
    <name evidence="1" type="ORF">A0O21_05950</name>
</gene>
<evidence type="ECO:0000313" key="1">
    <source>
        <dbReference type="EMBL" id="AND79597.1"/>
    </source>
</evidence>
<protein>
    <recommendedName>
        <fullName evidence="3">TipC family immunity protein</fullName>
    </recommendedName>
</protein>
<dbReference type="InterPro" id="IPR048042">
    <property type="entry name" value="TipC-like"/>
</dbReference>
<evidence type="ECO:0008006" key="3">
    <source>
        <dbReference type="Google" id="ProtNLM"/>
    </source>
</evidence>